<dbReference type="Ensembl" id="ENSLLET00000012117.1">
    <property type="protein sequence ID" value="ENSLLEP00000011647.1"/>
    <property type="gene ID" value="ENSLLEG00000007224.1"/>
</dbReference>
<name>A0A8C5PBA9_9ANUR</name>
<dbReference type="Pfam" id="PF14680">
    <property type="entry name" value="FANCI_HD2"/>
    <property type="match status" value="1"/>
</dbReference>
<dbReference type="InterPro" id="IPR029310">
    <property type="entry name" value="FANCI_HD1"/>
</dbReference>
<keyword evidence="9" id="KW-1185">Reference proteome</keyword>
<gene>
    <name evidence="8" type="primary">FANCI</name>
</gene>
<dbReference type="InterPro" id="IPR029314">
    <property type="entry name" value="FANCI_S4"/>
</dbReference>
<proteinExistence type="predicted"/>
<evidence type="ECO:0000259" key="6">
    <source>
        <dbReference type="Pfam" id="PF14679"/>
    </source>
</evidence>
<feature type="domain" description="FANCI helical" evidence="6">
    <location>
        <begin position="285"/>
        <end position="371"/>
    </location>
</feature>
<protein>
    <submittedName>
        <fullName evidence="8">FA complementation group I</fullName>
    </submittedName>
</protein>
<feature type="domain" description="FANCI solenoid 4" evidence="5">
    <location>
        <begin position="1042"/>
        <end position="1296"/>
    </location>
</feature>
<dbReference type="CDD" id="cd11720">
    <property type="entry name" value="FANCI"/>
    <property type="match status" value="1"/>
</dbReference>
<dbReference type="Pfam" id="PF14676">
    <property type="entry name" value="FANCI_S2"/>
    <property type="match status" value="1"/>
</dbReference>
<evidence type="ECO:0000259" key="7">
    <source>
        <dbReference type="Pfam" id="PF14680"/>
    </source>
</evidence>
<evidence type="ECO:0000259" key="5">
    <source>
        <dbReference type="Pfam" id="PF14678"/>
    </source>
</evidence>
<dbReference type="InterPro" id="IPR026171">
    <property type="entry name" value="FANCI"/>
</dbReference>
<reference evidence="8" key="1">
    <citation type="submission" date="2025-08" db="UniProtKB">
        <authorList>
            <consortium name="Ensembl"/>
        </authorList>
    </citation>
    <scope>IDENTIFICATION</scope>
</reference>
<reference evidence="8" key="2">
    <citation type="submission" date="2025-09" db="UniProtKB">
        <authorList>
            <consortium name="Ensembl"/>
        </authorList>
    </citation>
    <scope>IDENTIFICATION</scope>
</reference>
<dbReference type="Proteomes" id="UP000694569">
    <property type="component" value="Unplaced"/>
</dbReference>
<dbReference type="InterPro" id="IPR029312">
    <property type="entry name" value="FANCI_HD2"/>
</dbReference>
<sequence>MEQKILSLAAEENPDGLQRYLQTVKDPELVSIITKNAVKGKDAGTLLRGIFKGSPCSRDEGVRRRLVVYKHCIQLAESGDLQPEVASEIVGLLMLEVHQLPGAFLIELANLFVEAVKGGGFSNGKSLELFPSVLTALSSKESLSYGKGELTGEEYKKQLINSLCSSRWDPQCVIHLTCMFRDVPLSTEELQFVVQKVIRMLNKLDLQEMPPLVYQLLLLSAKGCKRNILEGIVTCFNDLDQKQAEEQKSAQCLDLEEATIPQDQLRHVEGTVILHIVFAIKLDQDLGRELVKYIKAGQQGDVSHILCPFSAALLLSVSRIQRFEDQIFDFLKTTVMKGFKDQQLQQGSKFLQDLVPQPNCVSTVFLETVKNSGYGWDHVTQGLVELGFLLMDSFGPKNVAGAKLTEATTSASKTPTQQACQLGSKILLETFKVHEPIRSEILEQVLNRVITKATTPIGHFIDLLSDIVISAPLILQNSSSKVTEAFDHLSYLPLKTVQGLLKAVQPLLKISMSMRDSLILVLRKAMFSSQIDARKSAVAGFLLLLKNFKVLGSLSSSQCSQAIGASQVQVDVHTRYNSAANEAFCLEILGSLRRCLSQQADVRLMLYEGFYDVLRRNSQLSSSIMQTLLSQVKRYYEPEPDLLPPLKLESCITANGEQIFLQEPLAHLLCCVHHCLSWYRGSLQQKRNSDEDDEEEEMGCHQDLKDILESVTRRMIKCDLEDFELDKSADFSLTSGVGVKNNIYAVLVTGLCEVLIEYNFTSANFSKSKFEDVLGLFKCYSKLSDILKEKAGKGKSSGNNKMSRSLVSMGFVCTLLTALFRDSARSHEESLSVLRANLDFMRYSVCVALQKIQQLEDNGVTDGPDGQSSEKMFKCICEITRVFLWRYVSIPTSTEDSGKKDKGKNISLLCLEGLLRIFNIIQQRYRHKIPQFLAALDGDQEGTEEINVTEKIAFHIKQFQRSVLNQLSGEEDDFNSKEALLLVSVLSALSRLLDPASVQFVQMLSWTVKICKESNLDDVQFCKGLMNLLFSLHAQFKSPVTVLRELCQDIHGHLKDIDPDIEVETQSHFAIVNRKTAAPTVTLLVLGQTAKVLDEVDWLITKLKGQLGSEKIVSDGSTQALNPREPMEKAITLQMGTLLTVCHELVQTALPFGSCTDSLLKELAKMYTILTSLIKYYLQVYNTQAGSLPTRLEKLVKLSGSHLTPQCYAFITYVQNMQNESLSVAGEKKKKKKEEAALSTAKILRDTKPIPNLIFAIEQYEKFLIHLSKKSKVNLMQYMKLSTSRDFRINAAALQEKESEDEENEPDNEQVHILQSRFPSDPPNKQVCLNVGRWASMAIHNLCIFVWHGYMGFKTQMVILDGCWILIVYATAAQKQWD</sequence>
<organism evidence="8 9">
    <name type="scientific">Leptobrachium leishanense</name>
    <name type="common">Leishan spiny toad</name>
    <dbReference type="NCBI Taxonomy" id="445787"/>
    <lineage>
        <taxon>Eukaryota</taxon>
        <taxon>Metazoa</taxon>
        <taxon>Chordata</taxon>
        <taxon>Craniata</taxon>
        <taxon>Vertebrata</taxon>
        <taxon>Euteleostomi</taxon>
        <taxon>Amphibia</taxon>
        <taxon>Batrachia</taxon>
        <taxon>Anura</taxon>
        <taxon>Pelobatoidea</taxon>
        <taxon>Megophryidae</taxon>
        <taxon>Leptobrachium</taxon>
    </lineage>
</organism>
<evidence type="ECO:0000259" key="4">
    <source>
        <dbReference type="Pfam" id="PF14677"/>
    </source>
</evidence>
<dbReference type="GO" id="GO:0006281">
    <property type="term" value="P:DNA repair"/>
    <property type="evidence" value="ECO:0007669"/>
    <property type="project" value="InterPro"/>
</dbReference>
<feature type="domain" description="FANCI solenoid 3" evidence="4">
    <location>
        <begin position="807"/>
        <end position="1029"/>
    </location>
</feature>
<dbReference type="PANTHER" id="PTHR21818:SF0">
    <property type="entry name" value="FANCONI ANEMIA GROUP I PROTEIN"/>
    <property type="match status" value="1"/>
</dbReference>
<feature type="domain" description="FANCI helical" evidence="7">
    <location>
        <begin position="556"/>
        <end position="788"/>
    </location>
</feature>
<dbReference type="GO" id="GO:0070182">
    <property type="term" value="F:DNA polymerase binding"/>
    <property type="evidence" value="ECO:0007669"/>
    <property type="project" value="TreeGrafter"/>
</dbReference>
<dbReference type="Pfam" id="PF14677">
    <property type="entry name" value="FANCI_S3"/>
    <property type="match status" value="1"/>
</dbReference>
<evidence type="ECO:0000259" key="2">
    <source>
        <dbReference type="Pfam" id="PF14675"/>
    </source>
</evidence>
<evidence type="ECO:0000313" key="8">
    <source>
        <dbReference type="Ensembl" id="ENSLLEP00000011647.1"/>
    </source>
</evidence>
<dbReference type="Pfam" id="PF14675">
    <property type="entry name" value="FANCI_S1"/>
    <property type="match status" value="1"/>
</dbReference>
<evidence type="ECO:0000259" key="1">
    <source>
        <dbReference type="Pfam" id="PF14674"/>
    </source>
</evidence>
<feature type="domain" description="FANCI solenoid 2" evidence="3">
    <location>
        <begin position="379"/>
        <end position="542"/>
    </location>
</feature>
<dbReference type="InterPro" id="IPR029315">
    <property type="entry name" value="FANCI_S2"/>
</dbReference>
<feature type="domain" description="FANCI solenoid 1 cap" evidence="1">
    <location>
        <begin position="1"/>
        <end position="53"/>
    </location>
</feature>
<dbReference type="OrthoDB" id="195089at2759"/>
<dbReference type="Pfam" id="PF14678">
    <property type="entry name" value="FANCI_S4"/>
    <property type="match status" value="1"/>
</dbReference>
<dbReference type="Pfam" id="PF14679">
    <property type="entry name" value="FANCI_HD1"/>
    <property type="match status" value="1"/>
</dbReference>
<evidence type="ECO:0000313" key="9">
    <source>
        <dbReference type="Proteomes" id="UP000694569"/>
    </source>
</evidence>
<dbReference type="InterPro" id="IPR029305">
    <property type="entry name" value="FANCI_S1-cap"/>
</dbReference>
<dbReference type="GeneTree" id="ENSGT00390000005855"/>
<dbReference type="InterPro" id="IPR029308">
    <property type="entry name" value="FANCI_S1"/>
</dbReference>
<feature type="domain" description="FANCI solenoid 1" evidence="2">
    <location>
        <begin position="63"/>
        <end position="281"/>
    </location>
</feature>
<dbReference type="PANTHER" id="PTHR21818">
    <property type="entry name" value="BC025462 PROTEIN"/>
    <property type="match status" value="1"/>
</dbReference>
<accession>A0A8C5PBA9</accession>
<dbReference type="Pfam" id="PF14674">
    <property type="entry name" value="FANCI_S1-cap"/>
    <property type="match status" value="1"/>
</dbReference>
<evidence type="ECO:0000259" key="3">
    <source>
        <dbReference type="Pfam" id="PF14676"/>
    </source>
</evidence>
<dbReference type="InterPro" id="IPR029313">
    <property type="entry name" value="FANCI_S3"/>
</dbReference>